<feature type="transmembrane region" description="Helical" evidence="8">
    <location>
        <begin position="207"/>
        <end position="231"/>
    </location>
</feature>
<dbReference type="PANTHER" id="PTHR33908:SF3">
    <property type="entry name" value="UNDECAPRENYL PHOSPHATE-ALPHA-4-AMINO-4-DEOXY-L-ARABINOSE ARABINOSYL TRANSFERASE"/>
    <property type="match status" value="1"/>
</dbReference>
<evidence type="ECO:0000313" key="10">
    <source>
        <dbReference type="EMBL" id="MBZ4185918.1"/>
    </source>
</evidence>
<feature type="transmembrane region" description="Helical" evidence="8">
    <location>
        <begin position="262"/>
        <end position="284"/>
    </location>
</feature>
<evidence type="ECO:0000313" key="11">
    <source>
        <dbReference type="Proteomes" id="UP001430290"/>
    </source>
</evidence>
<organism evidence="10 11">
    <name type="scientific">Thermomonas beijingensis</name>
    <dbReference type="NCBI Taxonomy" id="2872701"/>
    <lineage>
        <taxon>Bacteria</taxon>
        <taxon>Pseudomonadati</taxon>
        <taxon>Pseudomonadota</taxon>
        <taxon>Gammaproteobacteria</taxon>
        <taxon>Lysobacterales</taxon>
        <taxon>Lysobacteraceae</taxon>
        <taxon>Thermomonas</taxon>
    </lineage>
</organism>
<evidence type="ECO:0000256" key="1">
    <source>
        <dbReference type="ARBA" id="ARBA00004651"/>
    </source>
</evidence>
<keyword evidence="5 8" id="KW-0812">Transmembrane</keyword>
<keyword evidence="4" id="KW-0808">Transferase</keyword>
<dbReference type="Proteomes" id="UP001430290">
    <property type="component" value="Unassembled WGS sequence"/>
</dbReference>
<evidence type="ECO:0000256" key="6">
    <source>
        <dbReference type="ARBA" id="ARBA00022989"/>
    </source>
</evidence>
<name>A0ABS7TDL6_9GAMM</name>
<keyword evidence="11" id="KW-1185">Reference proteome</keyword>
<feature type="transmembrane region" description="Helical" evidence="8">
    <location>
        <begin position="321"/>
        <end position="343"/>
    </location>
</feature>
<accession>A0ABS7TDL6</accession>
<reference evidence="10" key="1">
    <citation type="submission" date="2021-09" db="EMBL/GenBank/DDBJ databases">
        <authorList>
            <person name="Wu T."/>
            <person name="Guo S.Z."/>
        </authorList>
    </citation>
    <scope>NUCLEOTIDE SEQUENCE</scope>
    <source>
        <strain evidence="10">RSS-23</strain>
    </source>
</reference>
<feature type="domain" description="ArnT-like N-terminal" evidence="9">
    <location>
        <begin position="31"/>
        <end position="242"/>
    </location>
</feature>
<evidence type="ECO:0000256" key="2">
    <source>
        <dbReference type="ARBA" id="ARBA00022475"/>
    </source>
</evidence>
<dbReference type="InterPro" id="IPR003342">
    <property type="entry name" value="ArnT-like_N"/>
</dbReference>
<keyword evidence="7 8" id="KW-0472">Membrane</keyword>
<evidence type="ECO:0000259" key="9">
    <source>
        <dbReference type="Pfam" id="PF02366"/>
    </source>
</evidence>
<keyword evidence="6 8" id="KW-1133">Transmembrane helix</keyword>
<dbReference type="EMBL" id="JAIQDJ010000002">
    <property type="protein sequence ID" value="MBZ4185918.1"/>
    <property type="molecule type" value="Genomic_DNA"/>
</dbReference>
<comment type="subcellular location">
    <subcellularLocation>
        <location evidence="1">Cell membrane</location>
        <topology evidence="1">Multi-pass membrane protein</topology>
    </subcellularLocation>
</comment>
<dbReference type="RefSeq" id="WP_223627942.1">
    <property type="nucleotide sequence ID" value="NZ_JAIQDJ010000002.1"/>
</dbReference>
<proteinExistence type="predicted"/>
<feature type="transmembrane region" description="Helical" evidence="8">
    <location>
        <begin position="118"/>
        <end position="134"/>
    </location>
</feature>
<protein>
    <submittedName>
        <fullName evidence="10">Glycosyltransferase family 39 protein</fullName>
    </submittedName>
</protein>
<gene>
    <name evidence="10" type="ORF">K7B09_06190</name>
</gene>
<sequence>MSTPPLKRWDTAIVLGIVLLWLAATAWMRPLMHPDEGRYATVAWEMLRSGDWLTPTLDGMPFFHKPPLFYWITAAALWLLGPIEIAARTASLLGASLGAIALYLFTRRWCGLLLARRSLLVLLVLPMYFAAAQFANLDMLVAGCITATILALADAALCFEQGCSYRRMLWLAYALAGLGLLAKGLIGFVIPAMVIGLWVLLRWRWRTLWALVSVPGLMLLLVITAPWFIAMQQRFDGFLHYFFVVQHFQRFAATGFNNVQPWWFYPAVLALCSFPAVLWLRRMLTRDYFTTTDTPGAVRLLMGLSVGCVLLFFSIPQSKLLGYILPALPALAWLIADASYLAVETTARKQRWVITLAVSALVGLIAVIGLSIDKKHSSKPLGVALRAHYQTGQSVYILKDYLYAVPFYARLQQPVFDVDDWNDPEIARRDTWRKEIADAGSFAPALAKRLLLFPQALPAALCHGGVAWVVGAEDAIKDYPFLAQVQVITTNNRQVVWRVDPAQHTQFVALGCPRGSLAGHGSAQ</sequence>
<keyword evidence="2" id="KW-1003">Cell membrane</keyword>
<dbReference type="Pfam" id="PF02366">
    <property type="entry name" value="PMT"/>
    <property type="match status" value="1"/>
</dbReference>
<evidence type="ECO:0000256" key="3">
    <source>
        <dbReference type="ARBA" id="ARBA00022676"/>
    </source>
</evidence>
<keyword evidence="3" id="KW-0328">Glycosyltransferase</keyword>
<evidence type="ECO:0000256" key="5">
    <source>
        <dbReference type="ARBA" id="ARBA00022692"/>
    </source>
</evidence>
<feature type="transmembrane region" description="Helical" evidence="8">
    <location>
        <begin position="171"/>
        <end position="201"/>
    </location>
</feature>
<feature type="transmembrane region" description="Helical" evidence="8">
    <location>
        <begin position="296"/>
        <end position="315"/>
    </location>
</feature>
<feature type="transmembrane region" description="Helical" evidence="8">
    <location>
        <begin position="12"/>
        <end position="28"/>
    </location>
</feature>
<feature type="transmembrane region" description="Helical" evidence="8">
    <location>
        <begin position="89"/>
        <end position="106"/>
    </location>
</feature>
<dbReference type="InterPro" id="IPR050297">
    <property type="entry name" value="LipidA_mod_glycosyltrf_83"/>
</dbReference>
<dbReference type="PANTHER" id="PTHR33908">
    <property type="entry name" value="MANNOSYLTRANSFERASE YKCB-RELATED"/>
    <property type="match status" value="1"/>
</dbReference>
<feature type="transmembrane region" description="Helical" evidence="8">
    <location>
        <begin position="352"/>
        <end position="372"/>
    </location>
</feature>
<evidence type="ECO:0000256" key="7">
    <source>
        <dbReference type="ARBA" id="ARBA00023136"/>
    </source>
</evidence>
<comment type="caution">
    <text evidence="10">The sequence shown here is derived from an EMBL/GenBank/DDBJ whole genome shotgun (WGS) entry which is preliminary data.</text>
</comment>
<evidence type="ECO:0000256" key="8">
    <source>
        <dbReference type="SAM" id="Phobius"/>
    </source>
</evidence>
<evidence type="ECO:0000256" key="4">
    <source>
        <dbReference type="ARBA" id="ARBA00022679"/>
    </source>
</evidence>